<feature type="chain" id="PRO_5017042470" description="Integrase zinc-binding domain-containing protein" evidence="1">
    <location>
        <begin position="19"/>
        <end position="421"/>
    </location>
</feature>
<evidence type="ECO:0000259" key="3">
    <source>
        <dbReference type="Pfam" id="PF17921"/>
    </source>
</evidence>
<comment type="caution">
    <text evidence="4">The sequence shown here is derived from an EMBL/GenBank/DDBJ whole genome shotgun (WGS) entry which is preliminary data.</text>
</comment>
<dbReference type="InterPro" id="IPR043502">
    <property type="entry name" value="DNA/RNA_pol_sf"/>
</dbReference>
<dbReference type="GO" id="GO:0003676">
    <property type="term" value="F:nucleic acid binding"/>
    <property type="evidence" value="ECO:0007669"/>
    <property type="project" value="InterPro"/>
</dbReference>
<protein>
    <recommendedName>
        <fullName evidence="6">Integrase zinc-binding domain-containing protein</fullName>
    </recommendedName>
</protein>
<dbReference type="EMBL" id="QJKJ01000947">
    <property type="protein sequence ID" value="RDY09914.1"/>
    <property type="molecule type" value="Genomic_DNA"/>
</dbReference>
<dbReference type="Pfam" id="PF17921">
    <property type="entry name" value="Integrase_H2C2"/>
    <property type="match status" value="1"/>
</dbReference>
<dbReference type="Pfam" id="PF17919">
    <property type="entry name" value="RT_RNaseH_2"/>
    <property type="match status" value="1"/>
</dbReference>
<dbReference type="InterPro" id="IPR012337">
    <property type="entry name" value="RNaseH-like_sf"/>
</dbReference>
<dbReference type="STRING" id="157652.A0A371I4L2"/>
<evidence type="ECO:0000313" key="5">
    <source>
        <dbReference type="Proteomes" id="UP000257109"/>
    </source>
</evidence>
<keyword evidence="1" id="KW-0732">Signal</keyword>
<gene>
    <name evidence="4" type="ORF">CR513_05644</name>
</gene>
<name>A0A371I4L2_MUCPR</name>
<dbReference type="PANTHER" id="PTHR35046:SF9">
    <property type="entry name" value="RNA-DIRECTED DNA POLYMERASE"/>
    <property type="match status" value="1"/>
</dbReference>
<feature type="non-terminal residue" evidence="4">
    <location>
        <position position="1"/>
    </location>
</feature>
<evidence type="ECO:0000313" key="4">
    <source>
        <dbReference type="EMBL" id="RDY09914.1"/>
    </source>
</evidence>
<dbReference type="Gene3D" id="3.30.420.10">
    <property type="entry name" value="Ribonuclease H-like superfamily/Ribonuclease H"/>
    <property type="match status" value="1"/>
</dbReference>
<feature type="domain" description="Integrase zinc-binding" evidence="3">
    <location>
        <begin position="140"/>
        <end position="177"/>
    </location>
</feature>
<dbReference type="SUPFAM" id="SSF53098">
    <property type="entry name" value="Ribonuclease H-like"/>
    <property type="match status" value="1"/>
</dbReference>
<dbReference type="PANTHER" id="PTHR35046">
    <property type="entry name" value="ZINC KNUCKLE (CCHC-TYPE) FAMILY PROTEIN"/>
    <property type="match status" value="1"/>
</dbReference>
<dbReference type="InterPro" id="IPR041577">
    <property type="entry name" value="RT_RNaseH_2"/>
</dbReference>
<sequence>MDMHTHALILALLKFTKSFKLECDASNVGIRAVLLQEGHPISYFHQKLKGAYINYSTYDKEFYALLGPCKRHVLLAMLEKKLLGFECIKEFYTKDEDFKETYELCANSAKGGFFRHEGFLFKDRKLCVLRSFIRKLLAILGEVKTYETLVEHFYWPHIRRDVHHVCEQCLFCKGEKSKVSPHGFYTPLSIPTFLWVDISMVLSYGCLDLRIAHFIPCHKVNDACHVAIFFREVVRLHGLPKTISKLGTKLLFSTTCHPQTDGQTKVVNRTLSQLLRCFIVSSTTSYSPFELVYKFNPLTPLDLLPLLDMASKLNEYMLSKSQFVKKLHERDRYHIEKKVDQYAKQANKGRKEKRDGHFKILKRVKDNSHIVDMPQDFRGSNTFIVSNLSPCVSSTSLPNLRANSLQEGEHDVDCTHNIEET</sequence>
<dbReference type="InterPro" id="IPR041588">
    <property type="entry name" value="Integrase_H2C2"/>
</dbReference>
<dbReference type="InterPro" id="IPR036397">
    <property type="entry name" value="RNaseH_sf"/>
</dbReference>
<evidence type="ECO:0000256" key="1">
    <source>
        <dbReference type="SAM" id="SignalP"/>
    </source>
</evidence>
<dbReference type="Gene3D" id="1.10.340.70">
    <property type="match status" value="1"/>
</dbReference>
<feature type="domain" description="Reverse transcriptase/retrotransposon-derived protein RNase H-like" evidence="2">
    <location>
        <begin position="5"/>
        <end position="66"/>
    </location>
</feature>
<dbReference type="Proteomes" id="UP000257109">
    <property type="component" value="Unassembled WGS sequence"/>
</dbReference>
<evidence type="ECO:0008006" key="6">
    <source>
        <dbReference type="Google" id="ProtNLM"/>
    </source>
</evidence>
<dbReference type="AlphaFoldDB" id="A0A371I4L2"/>
<keyword evidence="5" id="KW-1185">Reference proteome</keyword>
<organism evidence="4 5">
    <name type="scientific">Mucuna pruriens</name>
    <name type="common">Velvet bean</name>
    <name type="synonym">Dolichos pruriens</name>
    <dbReference type="NCBI Taxonomy" id="157652"/>
    <lineage>
        <taxon>Eukaryota</taxon>
        <taxon>Viridiplantae</taxon>
        <taxon>Streptophyta</taxon>
        <taxon>Embryophyta</taxon>
        <taxon>Tracheophyta</taxon>
        <taxon>Spermatophyta</taxon>
        <taxon>Magnoliopsida</taxon>
        <taxon>eudicotyledons</taxon>
        <taxon>Gunneridae</taxon>
        <taxon>Pentapetalae</taxon>
        <taxon>rosids</taxon>
        <taxon>fabids</taxon>
        <taxon>Fabales</taxon>
        <taxon>Fabaceae</taxon>
        <taxon>Papilionoideae</taxon>
        <taxon>50 kb inversion clade</taxon>
        <taxon>NPAAA clade</taxon>
        <taxon>indigoferoid/millettioid clade</taxon>
        <taxon>Phaseoleae</taxon>
        <taxon>Mucuna</taxon>
    </lineage>
</organism>
<feature type="signal peptide" evidence="1">
    <location>
        <begin position="1"/>
        <end position="18"/>
    </location>
</feature>
<dbReference type="SUPFAM" id="SSF56672">
    <property type="entry name" value="DNA/RNA polymerases"/>
    <property type="match status" value="1"/>
</dbReference>
<accession>A0A371I4L2</accession>
<proteinExistence type="predicted"/>
<evidence type="ECO:0000259" key="2">
    <source>
        <dbReference type="Pfam" id="PF17919"/>
    </source>
</evidence>
<reference evidence="4" key="1">
    <citation type="submission" date="2018-05" db="EMBL/GenBank/DDBJ databases">
        <title>Draft genome of Mucuna pruriens seed.</title>
        <authorList>
            <person name="Nnadi N.E."/>
            <person name="Vos R."/>
            <person name="Hasami M.H."/>
            <person name="Devisetty U.K."/>
            <person name="Aguiy J.C."/>
        </authorList>
    </citation>
    <scope>NUCLEOTIDE SEQUENCE [LARGE SCALE GENOMIC DNA]</scope>
    <source>
        <strain evidence="4">JCA_2017</strain>
    </source>
</reference>